<proteinExistence type="predicted"/>
<keyword evidence="4" id="KW-0175">Coiled coil</keyword>
<dbReference type="Proteomes" id="UP000247498">
    <property type="component" value="Unassembled WGS sequence"/>
</dbReference>
<evidence type="ECO:0000256" key="4">
    <source>
        <dbReference type="SAM" id="Coils"/>
    </source>
</evidence>
<dbReference type="InParanoid" id="A0A2V0P9H1"/>
<name>A0A2V0P9H1_9CHLO</name>
<sequence length="421" mass="43363">MEEPAVSEASQLCALHAAAAAGDVGAIQGLLDTAGAPGAAALLRAVDGSGRTPLWLAAAGGHAAAVRLLLERGADRHAAAADGSLPISCAARQGHASVVQALVEDSHFDGWTAWHWCARTGDAASARALLSEASWVAAQPVDSTRAAANGVTALMIAAADGQLDVLALLLGAGASLHAIDDGGWTALHYAACHDRAAAVQTLVRAGADVNAAADFNHCDYDVDETRLTPLHVAARLLLACGADALVAADGGRAVAEAVVHHQNGAGAAALLLVRSGAAIPGRKVMTKCVHMYEGYGREFDEEEEEEEEDVYERYEGPPRVRDSVADCLGKLGEWLARPLREDARARAGLQQLVVGAAAAGRRAQCAERAAEDAAARTASLRAEAAALEARVASLRAEAADLQSRLPPLRDAAAAAKKPRMQ</sequence>
<accession>A0A2V0P9H1</accession>
<evidence type="ECO:0000256" key="1">
    <source>
        <dbReference type="ARBA" id="ARBA00022737"/>
    </source>
</evidence>
<evidence type="ECO:0000313" key="5">
    <source>
        <dbReference type="EMBL" id="GBF96491.1"/>
    </source>
</evidence>
<dbReference type="STRING" id="307507.A0A2V0P9H1"/>
<gene>
    <name evidence="5" type="ORF">Rsub_09833</name>
</gene>
<dbReference type="Gene3D" id="1.25.40.20">
    <property type="entry name" value="Ankyrin repeat-containing domain"/>
    <property type="match status" value="2"/>
</dbReference>
<protein>
    <submittedName>
        <fullName evidence="5">Uncharacterized protein</fullName>
    </submittedName>
</protein>
<keyword evidence="1" id="KW-0677">Repeat</keyword>
<dbReference type="Pfam" id="PF00023">
    <property type="entry name" value="Ank"/>
    <property type="match status" value="1"/>
</dbReference>
<feature type="repeat" description="ANK" evidence="3">
    <location>
        <begin position="49"/>
        <end position="81"/>
    </location>
</feature>
<comment type="caution">
    <text evidence="5">The sequence shown here is derived from an EMBL/GenBank/DDBJ whole genome shotgun (WGS) entry which is preliminary data.</text>
</comment>
<dbReference type="OrthoDB" id="3065869at2759"/>
<dbReference type="PROSITE" id="PS50088">
    <property type="entry name" value="ANK_REPEAT"/>
    <property type="match status" value="3"/>
</dbReference>
<dbReference type="PANTHER" id="PTHR24198">
    <property type="entry name" value="ANKYRIN REPEAT AND PROTEIN KINASE DOMAIN-CONTAINING PROTEIN"/>
    <property type="match status" value="1"/>
</dbReference>
<dbReference type="SUPFAM" id="SSF48403">
    <property type="entry name" value="Ankyrin repeat"/>
    <property type="match status" value="1"/>
</dbReference>
<evidence type="ECO:0000256" key="3">
    <source>
        <dbReference type="PROSITE-ProRule" id="PRU00023"/>
    </source>
</evidence>
<keyword evidence="6" id="KW-1185">Reference proteome</keyword>
<reference evidence="5 6" key="1">
    <citation type="journal article" date="2018" name="Sci. Rep.">
        <title>Raphidocelis subcapitata (=Pseudokirchneriella subcapitata) provides an insight into genome evolution and environmental adaptations in the Sphaeropleales.</title>
        <authorList>
            <person name="Suzuki S."/>
            <person name="Yamaguchi H."/>
            <person name="Nakajima N."/>
            <person name="Kawachi M."/>
        </authorList>
    </citation>
    <scope>NUCLEOTIDE SEQUENCE [LARGE SCALE GENOMIC DNA]</scope>
    <source>
        <strain evidence="5 6">NIES-35</strain>
    </source>
</reference>
<evidence type="ECO:0000256" key="2">
    <source>
        <dbReference type="ARBA" id="ARBA00023043"/>
    </source>
</evidence>
<dbReference type="InterPro" id="IPR036770">
    <property type="entry name" value="Ankyrin_rpt-contain_sf"/>
</dbReference>
<dbReference type="SMART" id="SM00248">
    <property type="entry name" value="ANK"/>
    <property type="match status" value="5"/>
</dbReference>
<dbReference type="PROSITE" id="PS50297">
    <property type="entry name" value="ANK_REP_REGION"/>
    <property type="match status" value="3"/>
</dbReference>
<dbReference type="PRINTS" id="PR01415">
    <property type="entry name" value="ANKYRIN"/>
</dbReference>
<dbReference type="InterPro" id="IPR002110">
    <property type="entry name" value="Ankyrin_rpt"/>
</dbReference>
<evidence type="ECO:0000313" key="6">
    <source>
        <dbReference type="Proteomes" id="UP000247498"/>
    </source>
</evidence>
<dbReference type="EMBL" id="BDRX01000081">
    <property type="protein sequence ID" value="GBF96491.1"/>
    <property type="molecule type" value="Genomic_DNA"/>
</dbReference>
<dbReference type="Pfam" id="PF12796">
    <property type="entry name" value="Ank_2"/>
    <property type="match status" value="2"/>
</dbReference>
<dbReference type="PANTHER" id="PTHR24198:SF165">
    <property type="entry name" value="ANKYRIN REPEAT-CONTAINING PROTEIN-RELATED"/>
    <property type="match status" value="1"/>
</dbReference>
<feature type="coiled-coil region" evidence="4">
    <location>
        <begin position="363"/>
        <end position="404"/>
    </location>
</feature>
<keyword evidence="2 3" id="KW-0040">ANK repeat</keyword>
<feature type="repeat" description="ANK" evidence="3">
    <location>
        <begin position="182"/>
        <end position="214"/>
    </location>
</feature>
<feature type="repeat" description="ANK" evidence="3">
    <location>
        <begin position="149"/>
        <end position="181"/>
    </location>
</feature>
<dbReference type="AlphaFoldDB" id="A0A2V0P9H1"/>
<organism evidence="5 6">
    <name type="scientific">Raphidocelis subcapitata</name>
    <dbReference type="NCBI Taxonomy" id="307507"/>
    <lineage>
        <taxon>Eukaryota</taxon>
        <taxon>Viridiplantae</taxon>
        <taxon>Chlorophyta</taxon>
        <taxon>core chlorophytes</taxon>
        <taxon>Chlorophyceae</taxon>
        <taxon>CS clade</taxon>
        <taxon>Sphaeropleales</taxon>
        <taxon>Selenastraceae</taxon>
        <taxon>Raphidocelis</taxon>
    </lineage>
</organism>